<dbReference type="OrthoDB" id="8525200at2"/>
<dbReference type="Proteomes" id="UP000243679">
    <property type="component" value="Chromosome"/>
</dbReference>
<gene>
    <name evidence="1" type="ORF">TAO_1721</name>
</gene>
<dbReference type="InterPro" id="IPR007435">
    <property type="entry name" value="DUF484"/>
</dbReference>
<dbReference type="InterPro" id="IPR029016">
    <property type="entry name" value="GAF-like_dom_sf"/>
</dbReference>
<protein>
    <submittedName>
        <fullName evidence="1">Hypothetical conserved protein</fullName>
    </submittedName>
</protein>
<dbReference type="KEGG" id="ntt:TAO_1721"/>
<name>A0A1Q2SPQ2_9GAMM</name>
<proteinExistence type="predicted"/>
<evidence type="ECO:0000313" key="1">
    <source>
        <dbReference type="EMBL" id="BAW81091.1"/>
    </source>
</evidence>
<keyword evidence="2" id="KW-1185">Reference proteome</keyword>
<reference evidence="1 2" key="1">
    <citation type="journal article" date="2017" name="ISME J.">
        <title>An acid-tolerant ammonia-oxidizing ?-proteobacterium from soil.</title>
        <authorList>
            <person name="Hayatsu M."/>
            <person name="Tago K."/>
            <person name="Uchiyama I."/>
            <person name="Toyoda A."/>
            <person name="Wang Y."/>
            <person name="Shimomura Y."/>
            <person name="Okubo T."/>
            <person name="Kurisu F."/>
            <person name="Hirono Y."/>
            <person name="Nonaka K."/>
            <person name="Akiyama H."/>
            <person name="Itoh T."/>
            <person name="Takami H."/>
        </authorList>
    </citation>
    <scope>NUCLEOTIDE SEQUENCE [LARGE SCALE GENOMIC DNA]</scope>
    <source>
        <strain evidence="1 2">TAO100</strain>
    </source>
</reference>
<dbReference type="AlphaFoldDB" id="A0A1Q2SPQ2"/>
<organism evidence="1 2">
    <name type="scientific">Candidatus Nitrosoglobus terrae</name>
    <dbReference type="NCBI Taxonomy" id="1630141"/>
    <lineage>
        <taxon>Bacteria</taxon>
        <taxon>Pseudomonadati</taxon>
        <taxon>Pseudomonadota</taxon>
        <taxon>Gammaproteobacteria</taxon>
        <taxon>Chromatiales</taxon>
        <taxon>Chromatiaceae</taxon>
        <taxon>Candidatus Nitrosoglobus</taxon>
    </lineage>
</organism>
<dbReference type="PANTHER" id="PTHR38765:SF1">
    <property type="entry name" value="DUF484 DOMAIN-CONTAINING PROTEIN"/>
    <property type="match status" value="1"/>
</dbReference>
<sequence length="244" mass="28100">MRRKIKIKEGQKIQLIEDQDHEQLVIEYLRTHRDFFIYHTDLLGELTIPHLSGEAVSLVERQLALLHHKNGVLKQQLQNLIENAKINGDLSKKIHQLTLRVFTMTSPQVMLETLFSSLRADFEVNTIALWLFVNDQLLDSLSLNHPNITLISQSVSELKIFTHILKSTQPICGRLTMKQKKYLFREQANIAVSCALIPFGERQRIGMLAMGSQELDRFQPELGTMFLSYLGAVVERILCHRRSA</sequence>
<dbReference type="RefSeq" id="WP_096527566.1">
    <property type="nucleotide sequence ID" value="NZ_AP014836.1"/>
</dbReference>
<accession>A0A1Q2SPQ2</accession>
<dbReference type="EMBL" id="AP014836">
    <property type="protein sequence ID" value="BAW81091.1"/>
    <property type="molecule type" value="Genomic_DNA"/>
</dbReference>
<dbReference type="PANTHER" id="PTHR38765">
    <property type="entry name" value="DUF484 DOMAIN-CONTAINING PROTEIN"/>
    <property type="match status" value="1"/>
</dbReference>
<dbReference type="Gene3D" id="3.30.450.40">
    <property type="match status" value="1"/>
</dbReference>
<dbReference type="Pfam" id="PF04340">
    <property type="entry name" value="DUF484"/>
    <property type="match status" value="1"/>
</dbReference>
<evidence type="ECO:0000313" key="2">
    <source>
        <dbReference type="Proteomes" id="UP000243679"/>
    </source>
</evidence>